<evidence type="ECO:0000256" key="1">
    <source>
        <dbReference type="SAM" id="SignalP"/>
    </source>
</evidence>
<reference evidence="2 3" key="1">
    <citation type="journal article" date="2010" name="Genome Biol. Evol.">
        <title>The sequence of a 1.8-mb bacterial linear plasmid reveals a rich evolutionary reservoir of secondary metabolic pathways.</title>
        <authorList>
            <person name="Medema M.H."/>
            <person name="Trefzer A."/>
            <person name="Kovalchuk A."/>
            <person name="van den Berg M."/>
            <person name="Mueller U."/>
            <person name="Heijne W."/>
            <person name="Wu L."/>
            <person name="Alam M.T."/>
            <person name="Ronning C.M."/>
            <person name="Nierman W.C."/>
            <person name="Bovenberg R.A.L."/>
            <person name="Breitling R."/>
            <person name="Takano E."/>
        </authorList>
    </citation>
    <scope>NUCLEOTIDE SEQUENCE [LARGE SCALE GENOMIC DNA]</scope>
    <source>
        <strain evidence="2">ATCC 27064</strain>
        <plasmid evidence="2 3">pSCL4</plasmid>
    </source>
</reference>
<dbReference type="OrthoDB" id="3636840at2"/>
<proteinExistence type="predicted"/>
<keyword evidence="1" id="KW-0732">Signal</keyword>
<dbReference type="GeneID" id="93734449"/>
<dbReference type="eggNOG" id="ENOG5031YR7">
    <property type="taxonomic scope" value="Bacteria"/>
</dbReference>
<evidence type="ECO:0000313" key="3">
    <source>
        <dbReference type="Proteomes" id="UP000002357"/>
    </source>
</evidence>
<feature type="chain" id="PRO_5010824986" description="Secreted protein" evidence="1">
    <location>
        <begin position="32"/>
        <end position="111"/>
    </location>
</feature>
<dbReference type="Proteomes" id="UP000002357">
    <property type="component" value="Plasmid pSCL4"/>
</dbReference>
<geneLocation type="plasmid" evidence="2 3">
    <name>pSCL4</name>
</geneLocation>
<name>B5GLK5_STRCL</name>
<protein>
    <recommendedName>
        <fullName evidence="4">Secreted protein</fullName>
    </recommendedName>
</protein>
<accession>B5GLK5</accession>
<sequence length="111" mass="11159">MAHSSASRPRSLAVALAAAGLLVGGITSAQAAPAKAAAAPKKSVAVAEVRTFTGTGMGVSPSQAVDSAVRTTYRIAQAYGWQANQCHVHSTGVRSVGSGLYSAAANLFCQR</sequence>
<feature type="signal peptide" evidence="1">
    <location>
        <begin position="1"/>
        <end position="31"/>
    </location>
</feature>
<keyword evidence="3" id="KW-1185">Reference proteome</keyword>
<dbReference type="AlphaFoldDB" id="B5GLK5"/>
<evidence type="ECO:0000313" key="2">
    <source>
        <dbReference type="EMBL" id="EFG04869.2"/>
    </source>
</evidence>
<keyword evidence="2" id="KW-0614">Plasmid</keyword>
<gene>
    <name evidence="2" type="ORF">SCLAV_p1385</name>
</gene>
<dbReference type="EMBL" id="CM000914">
    <property type="protein sequence ID" value="EFG04869.2"/>
    <property type="molecule type" value="Genomic_DNA"/>
</dbReference>
<dbReference type="RefSeq" id="WP_003952594.1">
    <property type="nucleotide sequence ID" value="NZ_CM000914.1"/>
</dbReference>
<evidence type="ECO:0008006" key="4">
    <source>
        <dbReference type="Google" id="ProtNLM"/>
    </source>
</evidence>
<organism evidence="2 3">
    <name type="scientific">Streptomyces clavuligerus</name>
    <dbReference type="NCBI Taxonomy" id="1901"/>
    <lineage>
        <taxon>Bacteria</taxon>
        <taxon>Bacillati</taxon>
        <taxon>Actinomycetota</taxon>
        <taxon>Actinomycetes</taxon>
        <taxon>Kitasatosporales</taxon>
        <taxon>Streptomycetaceae</taxon>
        <taxon>Streptomyces</taxon>
    </lineage>
</organism>